<evidence type="ECO:0000313" key="1">
    <source>
        <dbReference type="EMBL" id="AFL66833.1"/>
    </source>
</evidence>
<evidence type="ECO:0000313" key="2">
    <source>
        <dbReference type="Proteomes" id="UP000006175"/>
    </source>
</evidence>
<dbReference type="HOGENOM" id="CLU_2284927_0_0_2"/>
<accession>I3XSA9</accession>
<dbReference type="AlphaFoldDB" id="I3XSA9"/>
<dbReference type="Proteomes" id="UP000006175">
    <property type="component" value="Chromosome"/>
</dbReference>
<gene>
    <name evidence="1" type="ORF">Desfe_0947</name>
</gene>
<dbReference type="KEGG" id="dfd:Desfe_0947"/>
<reference evidence="1 2" key="1">
    <citation type="journal article" date="2012" name="J. Bacteriol.">
        <title>Complete Genome Sequence of Desulfurococcus fermentans, a Hyperthermophilic Cellulolytic Crenarchaeon Isolated from a Freshwater Hot Spring in Kamchatka, Russia.</title>
        <authorList>
            <person name="Susanti D."/>
            <person name="Johnson E.F."/>
            <person name="Rodriguez J.R."/>
            <person name="Anderson I."/>
            <person name="Perevalova A.A."/>
            <person name="Kyrpides N."/>
            <person name="Lucas S."/>
            <person name="Han J."/>
            <person name="Lapidus A."/>
            <person name="Cheng J.F."/>
            <person name="Goodwin L."/>
            <person name="Pitluck S."/>
            <person name="Mavrommatis K."/>
            <person name="Peters L."/>
            <person name="Land M.L."/>
            <person name="Hauser L."/>
            <person name="Gopalan V."/>
            <person name="Chan P.P."/>
            <person name="Lowe T.M."/>
            <person name="Atomi H."/>
            <person name="Bonch-Osmolovskaya E.A."/>
            <person name="Woyke T."/>
            <person name="Mukhopadhyay B."/>
        </authorList>
    </citation>
    <scope>NUCLEOTIDE SEQUENCE [LARGE SCALE GENOMIC DNA]</scope>
    <source>
        <strain evidence="1 2">DSM 16532</strain>
    </source>
</reference>
<protein>
    <submittedName>
        <fullName evidence="1">Uncharacterized protein</fullName>
    </submittedName>
</protein>
<dbReference type="eggNOG" id="arCOG13987">
    <property type="taxonomic scope" value="Archaea"/>
</dbReference>
<proteinExistence type="predicted"/>
<organism evidence="1 2">
    <name type="scientific">Desulfurococcus amylolyticus DSM 16532</name>
    <dbReference type="NCBI Taxonomy" id="768672"/>
    <lineage>
        <taxon>Archaea</taxon>
        <taxon>Thermoproteota</taxon>
        <taxon>Thermoprotei</taxon>
        <taxon>Desulfurococcales</taxon>
        <taxon>Desulfurococcaceae</taxon>
        <taxon>Desulfurococcus</taxon>
    </lineage>
</organism>
<sequence length="101" mass="11998">MDEDALPHVIDERLEPLADPQDVYMVMVCKVIIRIRRTRERAFDVTILSEYGYPFETYKNVIAYIEDSVVANIDELFIEALMVKYEKERGEVRIYVTHRKL</sequence>
<dbReference type="EMBL" id="CP003321">
    <property type="protein sequence ID" value="AFL66833.1"/>
    <property type="molecule type" value="Genomic_DNA"/>
</dbReference>
<name>I3XSA9_DESAM</name>
<keyword evidence="2" id="KW-1185">Reference proteome</keyword>